<evidence type="ECO:0000256" key="2">
    <source>
        <dbReference type="PROSITE-ProRule" id="PRU00110"/>
    </source>
</evidence>
<evidence type="ECO:0000256" key="1">
    <source>
        <dbReference type="ARBA" id="ARBA00023012"/>
    </source>
</evidence>
<dbReference type="EMBL" id="VYSB01000044">
    <property type="protein sequence ID" value="MYZ54054.1"/>
    <property type="molecule type" value="Genomic_DNA"/>
</dbReference>
<dbReference type="SUPFAM" id="SSF47226">
    <property type="entry name" value="Histidine-containing phosphotransfer domain, HPT domain"/>
    <property type="match status" value="1"/>
</dbReference>
<dbReference type="Proteomes" id="UP000481947">
    <property type="component" value="Unassembled WGS sequence"/>
</dbReference>
<comment type="caution">
    <text evidence="4">The sequence shown here is derived from an EMBL/GenBank/DDBJ whole genome shotgun (WGS) entry which is preliminary data.</text>
</comment>
<keyword evidence="2" id="KW-0597">Phosphoprotein</keyword>
<feature type="domain" description="HPt" evidence="3">
    <location>
        <begin position="41"/>
        <end position="137"/>
    </location>
</feature>
<feature type="modified residue" description="Phosphohistidine" evidence="2">
    <location>
        <position position="80"/>
    </location>
</feature>
<dbReference type="InterPro" id="IPR036641">
    <property type="entry name" value="HPT_dom_sf"/>
</dbReference>
<evidence type="ECO:0000259" key="3">
    <source>
        <dbReference type="PROSITE" id="PS50894"/>
    </source>
</evidence>
<dbReference type="InterPro" id="IPR008207">
    <property type="entry name" value="Sig_transdc_His_kin_Hpt_dom"/>
</dbReference>
<organism evidence="4 5">
    <name type="scientific">Malikia spinosa</name>
    <dbReference type="NCBI Taxonomy" id="86180"/>
    <lineage>
        <taxon>Bacteria</taxon>
        <taxon>Pseudomonadati</taxon>
        <taxon>Pseudomonadota</taxon>
        <taxon>Betaproteobacteria</taxon>
        <taxon>Burkholderiales</taxon>
        <taxon>Comamonadaceae</taxon>
        <taxon>Malikia</taxon>
    </lineage>
</organism>
<dbReference type="GO" id="GO:0000160">
    <property type="term" value="P:phosphorelay signal transduction system"/>
    <property type="evidence" value="ECO:0007669"/>
    <property type="project" value="UniProtKB-KW"/>
</dbReference>
<name>A0A7C9IZL3_9BURK</name>
<dbReference type="RefSeq" id="WP_161126509.1">
    <property type="nucleotide sequence ID" value="NZ_VYSB01000044.1"/>
</dbReference>
<dbReference type="Gene3D" id="1.20.120.160">
    <property type="entry name" value="HPT domain"/>
    <property type="match status" value="1"/>
</dbReference>
<keyword evidence="1" id="KW-0902">Two-component regulatory system</keyword>
<proteinExistence type="predicted"/>
<reference evidence="4 5" key="1">
    <citation type="submission" date="2019-09" db="EMBL/GenBank/DDBJ databases">
        <title>Identification of Malikia spinosa a prominent benzene-, toluene-, and ethylbenzene-degrading bacterium: enrichment, isolation and whole genome sequencing.</title>
        <authorList>
            <person name="Tancsics A."/>
            <person name="Revesz F."/>
            <person name="Kriszt B."/>
        </authorList>
    </citation>
    <scope>NUCLEOTIDE SEQUENCE [LARGE SCALE GENOMIC DNA]</scope>
    <source>
        <strain evidence="4 5">AB6</strain>
    </source>
</reference>
<gene>
    <name evidence="4" type="ORF">F5985_18505</name>
</gene>
<evidence type="ECO:0000313" key="4">
    <source>
        <dbReference type="EMBL" id="MYZ54054.1"/>
    </source>
</evidence>
<dbReference type="GO" id="GO:0004672">
    <property type="term" value="F:protein kinase activity"/>
    <property type="evidence" value="ECO:0007669"/>
    <property type="project" value="UniProtKB-ARBA"/>
</dbReference>
<protein>
    <submittedName>
        <fullName evidence="4">Hpt domain-containing protein</fullName>
    </submittedName>
</protein>
<dbReference type="AlphaFoldDB" id="A0A7C9IZL3"/>
<dbReference type="PROSITE" id="PS50894">
    <property type="entry name" value="HPT"/>
    <property type="match status" value="1"/>
</dbReference>
<evidence type="ECO:0000313" key="5">
    <source>
        <dbReference type="Proteomes" id="UP000481947"/>
    </source>
</evidence>
<sequence length="216" mass="23767">MDSVARPVRSENLMAPDSAGTLPVAIDGLDLPQMRLRLGCDDQVLLKILRQFLCDFGSWWESFEIERKMLNTDAMMHLVHTLKGTAANVCANQVQATALALETALRQGVGQVAGLALDCDVALQQVLTALRRQLPPEAGPGLNQMAPTQALLVVQEVAALLQRRRHVPHRLQQELRTVVAPFVSTEQFNALLYHLAAFEFKNAQQVLADIQGHMSA</sequence>
<dbReference type="Pfam" id="PF01627">
    <property type="entry name" value="Hpt"/>
    <property type="match status" value="1"/>
</dbReference>
<accession>A0A7C9IZL3</accession>